<dbReference type="InterPro" id="IPR013525">
    <property type="entry name" value="ABC2_TM"/>
</dbReference>
<dbReference type="Proteomes" id="UP000673394">
    <property type="component" value="Unassembled WGS sequence"/>
</dbReference>
<evidence type="ECO:0000313" key="7">
    <source>
        <dbReference type="EMBL" id="MBP3964287.1"/>
    </source>
</evidence>
<feature type="transmembrane region" description="Helical" evidence="5">
    <location>
        <begin position="207"/>
        <end position="239"/>
    </location>
</feature>
<feature type="transmembrane region" description="Helical" evidence="5">
    <location>
        <begin position="274"/>
        <end position="293"/>
    </location>
</feature>
<name>A0ABS5CEN1_9BACL</name>
<dbReference type="PANTHER" id="PTHR43027">
    <property type="entry name" value="DOXORUBICIN RESISTANCE ABC TRANSPORTER PERMEASE PROTEIN DRRC-RELATED"/>
    <property type="match status" value="1"/>
</dbReference>
<feature type="transmembrane region" description="Helical" evidence="5">
    <location>
        <begin position="245"/>
        <end position="267"/>
    </location>
</feature>
<evidence type="ECO:0000313" key="8">
    <source>
        <dbReference type="Proteomes" id="UP000673394"/>
    </source>
</evidence>
<evidence type="ECO:0000256" key="1">
    <source>
        <dbReference type="ARBA" id="ARBA00004141"/>
    </source>
</evidence>
<keyword evidence="8" id="KW-1185">Reference proteome</keyword>
<proteinExistence type="predicted"/>
<keyword evidence="4 5" id="KW-0472">Membrane</keyword>
<evidence type="ECO:0000256" key="4">
    <source>
        <dbReference type="ARBA" id="ARBA00023136"/>
    </source>
</evidence>
<dbReference type="InterPro" id="IPR047817">
    <property type="entry name" value="ABC2_TM_bact-type"/>
</dbReference>
<feature type="transmembrane region" description="Helical" evidence="5">
    <location>
        <begin position="165"/>
        <end position="187"/>
    </location>
</feature>
<organism evidence="7 8">
    <name type="scientific">Paenibacillus lignilyticus</name>
    <dbReference type="NCBI Taxonomy" id="1172615"/>
    <lineage>
        <taxon>Bacteria</taxon>
        <taxon>Bacillati</taxon>
        <taxon>Bacillota</taxon>
        <taxon>Bacilli</taxon>
        <taxon>Bacillales</taxon>
        <taxon>Paenibacillaceae</taxon>
        <taxon>Paenibacillus</taxon>
    </lineage>
</organism>
<keyword evidence="2 5" id="KW-0812">Transmembrane</keyword>
<dbReference type="EMBL" id="JAGKSP010000006">
    <property type="protein sequence ID" value="MBP3964287.1"/>
    <property type="molecule type" value="Genomic_DNA"/>
</dbReference>
<feature type="transmembrane region" description="Helical" evidence="5">
    <location>
        <begin position="15"/>
        <end position="35"/>
    </location>
</feature>
<gene>
    <name evidence="7" type="ORF">I8J30_16335</name>
</gene>
<comment type="caution">
    <text evidence="7">The sequence shown here is derived from an EMBL/GenBank/DDBJ whole genome shotgun (WGS) entry which is preliminary data.</text>
</comment>
<evidence type="ECO:0000259" key="6">
    <source>
        <dbReference type="PROSITE" id="PS51012"/>
    </source>
</evidence>
<evidence type="ECO:0000256" key="2">
    <source>
        <dbReference type="ARBA" id="ARBA00022692"/>
    </source>
</evidence>
<dbReference type="Pfam" id="PF12698">
    <property type="entry name" value="ABC2_membrane_3"/>
    <property type="match status" value="1"/>
</dbReference>
<keyword evidence="3 5" id="KW-1133">Transmembrane helix</keyword>
<comment type="subcellular location">
    <subcellularLocation>
        <location evidence="1">Membrane</location>
        <topology evidence="1">Multi-pass membrane protein</topology>
    </subcellularLocation>
</comment>
<feature type="domain" description="ABC transmembrane type-2" evidence="6">
    <location>
        <begin position="121"/>
        <end position="358"/>
    </location>
</feature>
<dbReference type="PROSITE" id="PS51012">
    <property type="entry name" value="ABC_TM2"/>
    <property type="match status" value="1"/>
</dbReference>
<accession>A0ABS5CEN1</accession>
<protein>
    <submittedName>
        <fullName evidence="7">ABC transporter permease</fullName>
    </submittedName>
</protein>
<dbReference type="PANTHER" id="PTHR43027:SF1">
    <property type="entry name" value="DOXORUBICIN RESISTANCE ABC TRANSPORTER PERMEASE PROTEIN DRRC-RELATED"/>
    <property type="match status" value="1"/>
</dbReference>
<reference evidence="7 8" key="1">
    <citation type="submission" date="2021-04" db="EMBL/GenBank/DDBJ databases">
        <title>Paenibacillus sp. DLE-14 whole genome sequence.</title>
        <authorList>
            <person name="Ham Y.J."/>
        </authorList>
    </citation>
    <scope>NUCLEOTIDE SEQUENCE [LARGE SCALE GENOMIC DNA]</scope>
    <source>
        <strain evidence="7 8">DLE-14</strain>
    </source>
</reference>
<evidence type="ECO:0000256" key="5">
    <source>
        <dbReference type="SAM" id="Phobius"/>
    </source>
</evidence>
<feature type="transmembrane region" description="Helical" evidence="5">
    <location>
        <begin position="333"/>
        <end position="355"/>
    </location>
</feature>
<sequence>MFAAQFKMTFRDKNVWFWSIFYPVLLLVIFIMIFGGSSGGSFTAKLALVEPASNTLAEDLRSGLKQIDVFEYKSETPVSREKAEEWLKDRDVDAVIVLPQTKDASSLELLLNKEKQNSPSSQAIQSILNNIVLQLNSAASGAAPAFTLKTEFVSAGSEELKYTDFLLTGLIALAISQAGLFGMVSMVEMRRNGLLKRLILTPASMGLFGLGGIAVKFILSAIQIVLLTLIGVLAFGAHINMNVPAFLIVFIVGTLSFAGIGFMLAGFSKTMESYFGMANLTSFIMMFISGVFFDINVLPSYIKPLANVMPLTYFANGIRDSMVYDLGMMNATFWMNIGIMLAWGLVSVIIGSKFYNWKQP</sequence>
<dbReference type="InterPro" id="IPR052902">
    <property type="entry name" value="ABC-2_transporter"/>
</dbReference>
<evidence type="ECO:0000256" key="3">
    <source>
        <dbReference type="ARBA" id="ARBA00022989"/>
    </source>
</evidence>